<feature type="domain" description="T6SS Phospholipase effector Tle1-like catalytic" evidence="2">
    <location>
        <begin position="24"/>
        <end position="351"/>
    </location>
</feature>
<dbReference type="AlphaFoldDB" id="A0A5C3KS62"/>
<name>A0A5C3KS62_COPMA</name>
<evidence type="ECO:0000313" key="4">
    <source>
        <dbReference type="Proteomes" id="UP000307440"/>
    </source>
</evidence>
<accession>A0A5C3KS62</accession>
<dbReference type="PANTHER" id="PTHR33840">
    <property type="match status" value="1"/>
</dbReference>
<dbReference type="InterPro" id="IPR018712">
    <property type="entry name" value="Tle1-like_cat"/>
</dbReference>
<gene>
    <name evidence="3" type="ORF">FA15DRAFT_670876</name>
</gene>
<dbReference type="STRING" id="230819.A0A5C3KS62"/>
<feature type="compositionally biased region" description="Polar residues" evidence="1">
    <location>
        <begin position="255"/>
        <end position="265"/>
    </location>
</feature>
<protein>
    <recommendedName>
        <fullName evidence="2">T6SS Phospholipase effector Tle1-like catalytic domain-containing protein</fullName>
    </recommendedName>
</protein>
<proteinExistence type="predicted"/>
<sequence length="472" mass="53871">MPPRDQRRYAANLMDNQPPPQRSRTLVLCFDGTSNEYDADNTNVVKLFALLKKDDFDQQLCYYQAGVGTWFEPGVVSPLFHWGAKMLDLAFAWYLDNHVMEGYRFLMDNYRTGDRICIFGFSRGAYTARALAGFLYKCGVLPRGNQAQVPFAYKLYKREDQEGIELCTGFKQTYSQDVKIEFMGVWDTVASVGVFIKRTLPFTNSNRSIKTFRHALALDERRTKFQPNYYHRPSPTEETASLDPEHASAPAGSRKQGSYSDTSTLSVDDEVPQCQFFGRIPSYPKSPKNIQRPRAPAIPRAISPEEMEEGPMDDVLEVWFTGCHSDVGGGSVHNSQVRNLGNISLRWMVREILASGCGIKFDSEALARANIRGSLEPSASELILDDGDALQPIHDELKTRKIWWVLEVVPLHRVWQDKMGVWRQNTGSNLGKGRKIPDEEPNFHITVQKRMRSHLDYRPRARWFPGSETYVF</sequence>
<dbReference type="PANTHER" id="PTHR33840:SF2">
    <property type="entry name" value="TLE1 PHOSPHOLIPASE DOMAIN-CONTAINING PROTEIN"/>
    <property type="match status" value="1"/>
</dbReference>
<organism evidence="3 4">
    <name type="scientific">Coprinopsis marcescibilis</name>
    <name type="common">Agaric fungus</name>
    <name type="synonym">Psathyrella marcescibilis</name>
    <dbReference type="NCBI Taxonomy" id="230819"/>
    <lineage>
        <taxon>Eukaryota</taxon>
        <taxon>Fungi</taxon>
        <taxon>Dikarya</taxon>
        <taxon>Basidiomycota</taxon>
        <taxon>Agaricomycotina</taxon>
        <taxon>Agaricomycetes</taxon>
        <taxon>Agaricomycetidae</taxon>
        <taxon>Agaricales</taxon>
        <taxon>Agaricineae</taxon>
        <taxon>Psathyrellaceae</taxon>
        <taxon>Coprinopsis</taxon>
    </lineage>
</organism>
<dbReference type="OrthoDB" id="3162439at2759"/>
<keyword evidence="4" id="KW-1185">Reference proteome</keyword>
<feature type="region of interest" description="Disordered" evidence="1">
    <location>
        <begin position="226"/>
        <end position="265"/>
    </location>
</feature>
<dbReference type="EMBL" id="ML210226">
    <property type="protein sequence ID" value="TFK23045.1"/>
    <property type="molecule type" value="Genomic_DNA"/>
</dbReference>
<dbReference type="Pfam" id="PF09994">
    <property type="entry name" value="T6SS_Tle1-like_cat"/>
    <property type="match status" value="1"/>
</dbReference>
<evidence type="ECO:0000256" key="1">
    <source>
        <dbReference type="SAM" id="MobiDB-lite"/>
    </source>
</evidence>
<dbReference type="Proteomes" id="UP000307440">
    <property type="component" value="Unassembled WGS sequence"/>
</dbReference>
<evidence type="ECO:0000259" key="2">
    <source>
        <dbReference type="Pfam" id="PF09994"/>
    </source>
</evidence>
<reference evidence="3 4" key="1">
    <citation type="journal article" date="2019" name="Nat. Ecol. Evol.">
        <title>Megaphylogeny resolves global patterns of mushroom evolution.</title>
        <authorList>
            <person name="Varga T."/>
            <person name="Krizsan K."/>
            <person name="Foldi C."/>
            <person name="Dima B."/>
            <person name="Sanchez-Garcia M."/>
            <person name="Sanchez-Ramirez S."/>
            <person name="Szollosi G.J."/>
            <person name="Szarkandi J.G."/>
            <person name="Papp V."/>
            <person name="Albert L."/>
            <person name="Andreopoulos W."/>
            <person name="Angelini C."/>
            <person name="Antonin V."/>
            <person name="Barry K.W."/>
            <person name="Bougher N.L."/>
            <person name="Buchanan P."/>
            <person name="Buyck B."/>
            <person name="Bense V."/>
            <person name="Catcheside P."/>
            <person name="Chovatia M."/>
            <person name="Cooper J."/>
            <person name="Damon W."/>
            <person name="Desjardin D."/>
            <person name="Finy P."/>
            <person name="Geml J."/>
            <person name="Haridas S."/>
            <person name="Hughes K."/>
            <person name="Justo A."/>
            <person name="Karasinski D."/>
            <person name="Kautmanova I."/>
            <person name="Kiss B."/>
            <person name="Kocsube S."/>
            <person name="Kotiranta H."/>
            <person name="LaButti K.M."/>
            <person name="Lechner B.E."/>
            <person name="Liimatainen K."/>
            <person name="Lipzen A."/>
            <person name="Lukacs Z."/>
            <person name="Mihaltcheva S."/>
            <person name="Morgado L.N."/>
            <person name="Niskanen T."/>
            <person name="Noordeloos M.E."/>
            <person name="Ohm R.A."/>
            <person name="Ortiz-Santana B."/>
            <person name="Ovrebo C."/>
            <person name="Racz N."/>
            <person name="Riley R."/>
            <person name="Savchenko A."/>
            <person name="Shiryaev A."/>
            <person name="Soop K."/>
            <person name="Spirin V."/>
            <person name="Szebenyi C."/>
            <person name="Tomsovsky M."/>
            <person name="Tulloss R.E."/>
            <person name="Uehling J."/>
            <person name="Grigoriev I.V."/>
            <person name="Vagvolgyi C."/>
            <person name="Papp T."/>
            <person name="Martin F.M."/>
            <person name="Miettinen O."/>
            <person name="Hibbett D.S."/>
            <person name="Nagy L.G."/>
        </authorList>
    </citation>
    <scope>NUCLEOTIDE SEQUENCE [LARGE SCALE GENOMIC DNA]</scope>
    <source>
        <strain evidence="3 4">CBS 121175</strain>
    </source>
</reference>
<evidence type="ECO:0000313" key="3">
    <source>
        <dbReference type="EMBL" id="TFK23045.1"/>
    </source>
</evidence>